<dbReference type="InterPro" id="IPR052897">
    <property type="entry name" value="Sec-Metab_Biosynth_Hydrolase"/>
</dbReference>
<dbReference type="SUPFAM" id="SSF53474">
    <property type="entry name" value="alpha/beta-Hydrolases"/>
    <property type="match status" value="1"/>
</dbReference>
<dbReference type="EMBL" id="BAAAYR010000006">
    <property type="protein sequence ID" value="GAA3578179.1"/>
    <property type="molecule type" value="Genomic_DNA"/>
</dbReference>
<keyword evidence="3" id="KW-1185">Reference proteome</keyword>
<feature type="domain" description="AB hydrolase-1" evidence="1">
    <location>
        <begin position="6"/>
        <end position="224"/>
    </location>
</feature>
<dbReference type="PANTHER" id="PTHR37017">
    <property type="entry name" value="AB HYDROLASE-1 DOMAIN-CONTAINING PROTEIN-RELATED"/>
    <property type="match status" value="1"/>
</dbReference>
<proteinExistence type="predicted"/>
<dbReference type="Proteomes" id="UP001500767">
    <property type="component" value="Unassembled WGS sequence"/>
</dbReference>
<sequence length="233" mass="24637">MTGFAFVHGAGDTGWSWHLVEAALRAHGHATVAPDLPADDDALTLTDYRDAVLAAVADVRPPPGGWVVVGHSYGAFTAPLVAERLDADALVLVAAMVPAPGERPDDWWEHVGYAEAVERAAATHGPVQDGDDDLATFFHDVPRALALEAAGRVRAHPSPASGSTPWPLDAWPRARVTSVVCTRDRFLPPDLQRRLARERLGVTGVEIAGGHCPALSRPDELAAVLEAAARVPA</sequence>
<evidence type="ECO:0000259" key="1">
    <source>
        <dbReference type="Pfam" id="PF12697"/>
    </source>
</evidence>
<accession>A0ABP6YC25</accession>
<evidence type="ECO:0000313" key="3">
    <source>
        <dbReference type="Proteomes" id="UP001500767"/>
    </source>
</evidence>
<protein>
    <submittedName>
        <fullName evidence="2">Alpha/beta fold hydrolase</fullName>
    </submittedName>
</protein>
<organism evidence="2 3">
    <name type="scientific">Microlunatus spumicola</name>
    <dbReference type="NCBI Taxonomy" id="81499"/>
    <lineage>
        <taxon>Bacteria</taxon>
        <taxon>Bacillati</taxon>
        <taxon>Actinomycetota</taxon>
        <taxon>Actinomycetes</taxon>
        <taxon>Propionibacteriales</taxon>
        <taxon>Propionibacteriaceae</taxon>
        <taxon>Microlunatus</taxon>
    </lineage>
</organism>
<name>A0ABP6YC25_9ACTN</name>
<evidence type="ECO:0000313" key="2">
    <source>
        <dbReference type="EMBL" id="GAA3578179.1"/>
    </source>
</evidence>
<dbReference type="InterPro" id="IPR029058">
    <property type="entry name" value="AB_hydrolase_fold"/>
</dbReference>
<dbReference type="RefSeq" id="WP_204912876.1">
    <property type="nucleotide sequence ID" value="NZ_BAAAYR010000006.1"/>
</dbReference>
<dbReference type="InterPro" id="IPR000073">
    <property type="entry name" value="AB_hydrolase_1"/>
</dbReference>
<gene>
    <name evidence="2" type="ORF">GCM10022197_39450</name>
</gene>
<dbReference type="PANTHER" id="PTHR37017:SF11">
    <property type="entry name" value="ESTERASE_LIPASE_THIOESTERASE DOMAIN-CONTAINING PROTEIN"/>
    <property type="match status" value="1"/>
</dbReference>
<dbReference type="Pfam" id="PF12697">
    <property type="entry name" value="Abhydrolase_6"/>
    <property type="match status" value="1"/>
</dbReference>
<dbReference type="Gene3D" id="3.40.50.1820">
    <property type="entry name" value="alpha/beta hydrolase"/>
    <property type="match status" value="1"/>
</dbReference>
<reference evidence="3" key="1">
    <citation type="journal article" date="2019" name="Int. J. Syst. Evol. Microbiol.">
        <title>The Global Catalogue of Microorganisms (GCM) 10K type strain sequencing project: providing services to taxonomists for standard genome sequencing and annotation.</title>
        <authorList>
            <consortium name="The Broad Institute Genomics Platform"/>
            <consortium name="The Broad Institute Genome Sequencing Center for Infectious Disease"/>
            <person name="Wu L."/>
            <person name="Ma J."/>
        </authorList>
    </citation>
    <scope>NUCLEOTIDE SEQUENCE [LARGE SCALE GENOMIC DNA]</scope>
    <source>
        <strain evidence="3">JCM 16540</strain>
    </source>
</reference>
<comment type="caution">
    <text evidence="2">The sequence shown here is derived from an EMBL/GenBank/DDBJ whole genome shotgun (WGS) entry which is preliminary data.</text>
</comment>
<dbReference type="GO" id="GO:0016787">
    <property type="term" value="F:hydrolase activity"/>
    <property type="evidence" value="ECO:0007669"/>
    <property type="project" value="UniProtKB-KW"/>
</dbReference>
<keyword evidence="2" id="KW-0378">Hydrolase</keyword>